<dbReference type="PANTHER" id="PTHR28019">
    <property type="entry name" value="CELL MEMBRANE PROTEIN YLR413W-RELATED"/>
    <property type="match status" value="1"/>
</dbReference>
<feature type="region of interest" description="Disordered" evidence="1">
    <location>
        <begin position="318"/>
        <end position="364"/>
    </location>
</feature>
<evidence type="ECO:0000313" key="4">
    <source>
        <dbReference type="Proteomes" id="UP001281003"/>
    </source>
</evidence>
<dbReference type="Pfam" id="PF06687">
    <property type="entry name" value="SUR7"/>
    <property type="match status" value="1"/>
</dbReference>
<feature type="compositionally biased region" description="Gly residues" evidence="1">
    <location>
        <begin position="330"/>
        <end position="340"/>
    </location>
</feature>
<keyword evidence="2" id="KW-0472">Membrane</keyword>
<dbReference type="EMBL" id="JAUTDP010000009">
    <property type="protein sequence ID" value="KAK3396565.1"/>
    <property type="molecule type" value="Genomic_DNA"/>
</dbReference>
<dbReference type="InterPro" id="IPR009571">
    <property type="entry name" value="SUR7/Rim9-like_fungi"/>
</dbReference>
<accession>A0AAE0UAG3</accession>
<gene>
    <name evidence="3" type="ORF">B0T20DRAFT_275511</name>
</gene>
<evidence type="ECO:0000256" key="1">
    <source>
        <dbReference type="SAM" id="MobiDB-lite"/>
    </source>
</evidence>
<keyword evidence="4" id="KW-1185">Reference proteome</keyword>
<organism evidence="3 4">
    <name type="scientific">Sordaria brevicollis</name>
    <dbReference type="NCBI Taxonomy" id="83679"/>
    <lineage>
        <taxon>Eukaryota</taxon>
        <taxon>Fungi</taxon>
        <taxon>Dikarya</taxon>
        <taxon>Ascomycota</taxon>
        <taxon>Pezizomycotina</taxon>
        <taxon>Sordariomycetes</taxon>
        <taxon>Sordariomycetidae</taxon>
        <taxon>Sordariales</taxon>
        <taxon>Sordariaceae</taxon>
        <taxon>Sordaria</taxon>
    </lineage>
</organism>
<dbReference type="Proteomes" id="UP001281003">
    <property type="component" value="Unassembled WGS sequence"/>
</dbReference>
<evidence type="ECO:0000256" key="2">
    <source>
        <dbReference type="SAM" id="Phobius"/>
    </source>
</evidence>
<keyword evidence="2" id="KW-1133">Transmembrane helix</keyword>
<proteinExistence type="predicted"/>
<dbReference type="GO" id="GO:0031505">
    <property type="term" value="P:fungal-type cell wall organization"/>
    <property type="evidence" value="ECO:0007669"/>
    <property type="project" value="TreeGrafter"/>
</dbReference>
<comment type="caution">
    <text evidence="3">The sequence shown here is derived from an EMBL/GenBank/DDBJ whole genome shotgun (WGS) entry which is preliminary data.</text>
</comment>
<keyword evidence="2" id="KW-0812">Transmembrane</keyword>
<evidence type="ECO:0000313" key="3">
    <source>
        <dbReference type="EMBL" id="KAK3396565.1"/>
    </source>
</evidence>
<dbReference type="InterPro" id="IPR052413">
    <property type="entry name" value="SUR7_domain"/>
</dbReference>
<reference evidence="3" key="2">
    <citation type="submission" date="2023-07" db="EMBL/GenBank/DDBJ databases">
        <authorList>
            <consortium name="Lawrence Berkeley National Laboratory"/>
            <person name="Haridas S."/>
            <person name="Hensen N."/>
            <person name="Bonometti L."/>
            <person name="Westerberg I."/>
            <person name="Brannstrom I.O."/>
            <person name="Guillou S."/>
            <person name="Cros-Aarteil S."/>
            <person name="Calhoun S."/>
            <person name="Kuo A."/>
            <person name="Mondo S."/>
            <person name="Pangilinan J."/>
            <person name="Riley R."/>
            <person name="LaButti K."/>
            <person name="Andreopoulos B."/>
            <person name="Lipzen A."/>
            <person name="Chen C."/>
            <person name="Yanf M."/>
            <person name="Daum C."/>
            <person name="Ng V."/>
            <person name="Clum A."/>
            <person name="Steindorff A."/>
            <person name="Ohm R."/>
            <person name="Martin F."/>
            <person name="Silar P."/>
            <person name="Natvig D."/>
            <person name="Lalanne C."/>
            <person name="Gautier V."/>
            <person name="Ament-velasquez S.L."/>
            <person name="Kruys A."/>
            <person name="Hutchinson M.I."/>
            <person name="Powell A.J."/>
            <person name="Barry K."/>
            <person name="Miller A.N."/>
            <person name="Grigoriev I.V."/>
            <person name="Debuchy R."/>
            <person name="Gladieux P."/>
            <person name="Thoren M.H."/>
            <person name="Johannesson H."/>
        </authorList>
    </citation>
    <scope>NUCLEOTIDE SEQUENCE</scope>
    <source>
        <strain evidence="3">FGSC 1904</strain>
    </source>
</reference>
<sequence>MGVGRVVCVALPFLLTVASLVALLVGGLAGVADKSLYMFDVNLSNFSISLADAGDLLNLNQSAILDAGAQQLLGSDGASTINDLLNNDKLKRDDTPGITNLTASLLGFYDVYQISLWGYCYTAHNGTHECTKAKFNWAQDALNGTQDDINSLLTLTGQNITLPKEVDDAFKTYVKASKWAQIVFIIALVSLVVEIVFGIFANCSRVVSCLTWVIAGIAAAAVCGFAALATGISVIVVGAVETVAGKYNAEGEFNKRFMITIWIAAAFALASAFFWMFTICCCAPSHGSGSSSSRSSRRSLENEKLIGSPYQPVGGNAYASDYGKPPQAFGGQGGFGGGGYPTQQPQSYGRRTDMAYEPYSHQRV</sequence>
<feature type="transmembrane region" description="Helical" evidence="2">
    <location>
        <begin position="212"/>
        <end position="239"/>
    </location>
</feature>
<reference evidence="3" key="1">
    <citation type="journal article" date="2023" name="Mol. Phylogenet. Evol.">
        <title>Genome-scale phylogeny and comparative genomics of the fungal order Sordariales.</title>
        <authorList>
            <person name="Hensen N."/>
            <person name="Bonometti L."/>
            <person name="Westerberg I."/>
            <person name="Brannstrom I.O."/>
            <person name="Guillou S."/>
            <person name="Cros-Aarteil S."/>
            <person name="Calhoun S."/>
            <person name="Haridas S."/>
            <person name="Kuo A."/>
            <person name="Mondo S."/>
            <person name="Pangilinan J."/>
            <person name="Riley R."/>
            <person name="LaButti K."/>
            <person name="Andreopoulos B."/>
            <person name="Lipzen A."/>
            <person name="Chen C."/>
            <person name="Yan M."/>
            <person name="Daum C."/>
            <person name="Ng V."/>
            <person name="Clum A."/>
            <person name="Steindorff A."/>
            <person name="Ohm R.A."/>
            <person name="Martin F."/>
            <person name="Silar P."/>
            <person name="Natvig D.O."/>
            <person name="Lalanne C."/>
            <person name="Gautier V."/>
            <person name="Ament-Velasquez S.L."/>
            <person name="Kruys A."/>
            <person name="Hutchinson M.I."/>
            <person name="Powell A.J."/>
            <person name="Barry K."/>
            <person name="Miller A.N."/>
            <person name="Grigoriev I.V."/>
            <person name="Debuchy R."/>
            <person name="Gladieux P."/>
            <person name="Hiltunen Thoren M."/>
            <person name="Johannesson H."/>
        </authorList>
    </citation>
    <scope>NUCLEOTIDE SEQUENCE</scope>
    <source>
        <strain evidence="3">FGSC 1904</strain>
    </source>
</reference>
<dbReference type="GO" id="GO:0051285">
    <property type="term" value="C:cell cortex of cell tip"/>
    <property type="evidence" value="ECO:0007669"/>
    <property type="project" value="TreeGrafter"/>
</dbReference>
<name>A0AAE0UAG3_SORBR</name>
<feature type="transmembrane region" description="Helical" evidence="2">
    <location>
        <begin position="259"/>
        <end position="284"/>
    </location>
</feature>
<dbReference type="AlphaFoldDB" id="A0AAE0UAG3"/>
<feature type="transmembrane region" description="Helical" evidence="2">
    <location>
        <begin position="179"/>
        <end position="200"/>
    </location>
</feature>
<protein>
    <submittedName>
        <fullName evidence="3">SUR7/PalI family-domain-containing protein</fullName>
    </submittedName>
</protein>
<dbReference type="PANTHER" id="PTHR28019:SF3">
    <property type="entry name" value="INTEGRAL MEMBRANE PROTEIN (AFU_ORTHOLOGUE AFUA_6G07470)"/>
    <property type="match status" value="1"/>
</dbReference>
<dbReference type="GO" id="GO:0005886">
    <property type="term" value="C:plasma membrane"/>
    <property type="evidence" value="ECO:0007669"/>
    <property type="project" value="InterPro"/>
</dbReference>